<evidence type="ECO:0000313" key="2">
    <source>
        <dbReference type="Proteomes" id="UP000290538"/>
    </source>
</evidence>
<dbReference type="EMBL" id="MK408758">
    <property type="protein sequence ID" value="QAU04848.1"/>
    <property type="molecule type" value="Genomic_DNA"/>
</dbReference>
<accession>A0A410T760</accession>
<keyword evidence="1" id="KW-0808">Transferase</keyword>
<name>A0A410T760_9CAUD</name>
<dbReference type="GO" id="GO:0003676">
    <property type="term" value="F:nucleic acid binding"/>
    <property type="evidence" value="ECO:0007669"/>
    <property type="project" value="InterPro"/>
</dbReference>
<dbReference type="GO" id="GO:0008168">
    <property type="term" value="F:methyltransferase activity"/>
    <property type="evidence" value="ECO:0007669"/>
    <property type="project" value="UniProtKB-KW"/>
</dbReference>
<organism evidence="1 2">
    <name type="scientific">Campylobacter phage CP20</name>
    <dbReference type="NCBI Taxonomy" id="2506428"/>
    <lineage>
        <taxon>Viruses</taxon>
        <taxon>Duplodnaviria</taxon>
        <taxon>Heunggongvirae</taxon>
        <taxon>Uroviricota</taxon>
        <taxon>Caudoviricetes</taxon>
        <taxon>Connertonviridae</taxon>
        <taxon>Firehammervirus</taxon>
        <taxon>Firehammervirus CPt10</taxon>
    </lineage>
</organism>
<evidence type="ECO:0000313" key="1">
    <source>
        <dbReference type="EMBL" id="QAU04848.1"/>
    </source>
</evidence>
<dbReference type="Proteomes" id="UP000290538">
    <property type="component" value="Segment"/>
</dbReference>
<sequence length="202" mass="23506">MKGKNFSLNSNKRNKNDYYQTPYSMTKQLLEVENFEGSILEPSCGAGAIVKILRDHGKPVDYCDLNNDFSLTGIFKDFKDFINDDFEKYDNIITNPPFSLAKEFILKAKQIANNKIAMLLPLNYLHGVSRYNEIYKDTDFPLKTVYVFCRYGLLEDTIREDGTYKAGMMVYAWYIWNKSYKGEPVIRWLNNNDYIVKSNKGS</sequence>
<reference evidence="1 2" key="1">
    <citation type="submission" date="2019-01" db="EMBL/GenBank/DDBJ databases">
        <title>Complete genome sequence of Campylobacter bacteriophage CP20.</title>
        <authorList>
            <person name="Connerton I.F."/>
        </authorList>
    </citation>
    <scope>NUCLEOTIDE SEQUENCE [LARGE SCALE GENOMIC DNA]</scope>
</reference>
<dbReference type="SUPFAM" id="SSF53335">
    <property type="entry name" value="S-adenosyl-L-methionine-dependent methyltransferases"/>
    <property type="match status" value="1"/>
</dbReference>
<proteinExistence type="predicted"/>
<protein>
    <submittedName>
        <fullName evidence="1">16S rRNA G1207 methylase</fullName>
    </submittedName>
</protein>
<dbReference type="GO" id="GO:0032259">
    <property type="term" value="P:methylation"/>
    <property type="evidence" value="ECO:0007669"/>
    <property type="project" value="UniProtKB-KW"/>
</dbReference>
<dbReference type="PROSITE" id="PS00092">
    <property type="entry name" value="N6_MTASE"/>
    <property type="match status" value="1"/>
</dbReference>
<dbReference type="PRINTS" id="PR00507">
    <property type="entry name" value="N12N6MTFRASE"/>
</dbReference>
<dbReference type="InterPro" id="IPR029063">
    <property type="entry name" value="SAM-dependent_MTases_sf"/>
</dbReference>
<dbReference type="Gene3D" id="3.40.50.150">
    <property type="entry name" value="Vaccinia Virus protein VP39"/>
    <property type="match status" value="1"/>
</dbReference>
<dbReference type="InterPro" id="IPR002052">
    <property type="entry name" value="DNA_methylase_N6_adenine_CS"/>
</dbReference>
<keyword evidence="1" id="KW-0489">Methyltransferase</keyword>